<evidence type="ECO:0000313" key="11">
    <source>
        <dbReference type="EMBL" id="ARQ97309.1"/>
    </source>
</evidence>
<evidence type="ECO:0000256" key="4">
    <source>
        <dbReference type="ARBA" id="ARBA00022692"/>
    </source>
</evidence>
<evidence type="ECO:0000259" key="10">
    <source>
        <dbReference type="Pfam" id="PF02355"/>
    </source>
</evidence>
<feature type="domain" description="Protein export membrane protein SecD/SecF C-terminal" evidence="10">
    <location>
        <begin position="110"/>
        <end position="292"/>
    </location>
</feature>
<feature type="transmembrane region" description="Helical" evidence="9">
    <location>
        <begin position="241"/>
        <end position="259"/>
    </location>
</feature>
<dbReference type="PANTHER" id="PTHR30081">
    <property type="entry name" value="PROTEIN-EXPORT MEMBRANE PROTEIN SEC"/>
    <property type="match status" value="1"/>
</dbReference>
<keyword evidence="7 9" id="KW-0811">Translocation</keyword>
<dbReference type="GO" id="GO:0006605">
    <property type="term" value="P:protein targeting"/>
    <property type="evidence" value="ECO:0007669"/>
    <property type="project" value="UniProtKB-UniRule"/>
</dbReference>
<feature type="transmembrane region" description="Helical" evidence="9">
    <location>
        <begin position="265"/>
        <end position="291"/>
    </location>
</feature>
<keyword evidence="6 9" id="KW-1133">Transmembrane helix</keyword>
<keyword evidence="3 9" id="KW-1003">Cell membrane</keyword>
<evidence type="ECO:0000256" key="7">
    <source>
        <dbReference type="ARBA" id="ARBA00023010"/>
    </source>
</evidence>
<dbReference type="Pfam" id="PF07549">
    <property type="entry name" value="Sec_GG"/>
    <property type="match status" value="1"/>
</dbReference>
<dbReference type="NCBIfam" id="TIGR00916">
    <property type="entry name" value="2A0604s01"/>
    <property type="match status" value="1"/>
</dbReference>
<evidence type="ECO:0000256" key="2">
    <source>
        <dbReference type="ARBA" id="ARBA00022448"/>
    </source>
</evidence>
<feature type="transmembrane region" description="Helical" evidence="9">
    <location>
        <begin position="162"/>
        <end position="185"/>
    </location>
</feature>
<dbReference type="InterPro" id="IPR048634">
    <property type="entry name" value="SecD_SecF_C"/>
</dbReference>
<evidence type="ECO:0000256" key="3">
    <source>
        <dbReference type="ARBA" id="ARBA00022475"/>
    </source>
</evidence>
<dbReference type="EMBL" id="CP015578">
    <property type="protein sequence ID" value="ARQ97309.1"/>
    <property type="molecule type" value="Genomic_DNA"/>
</dbReference>
<protein>
    <recommendedName>
        <fullName evidence="9">Protein-export membrane protein SecF</fullName>
    </recommendedName>
</protein>
<feature type="transmembrane region" description="Helical" evidence="9">
    <location>
        <begin position="191"/>
        <end position="210"/>
    </location>
</feature>
<comment type="subcellular location">
    <subcellularLocation>
        <location evidence="1 9">Cell membrane</location>
        <topology evidence="1 9">Multi-pass membrane protein</topology>
    </subcellularLocation>
</comment>
<dbReference type="InterPro" id="IPR005665">
    <property type="entry name" value="SecF_bac"/>
</dbReference>
<keyword evidence="8 9" id="KW-0472">Membrane</keyword>
<keyword evidence="5 9" id="KW-0653">Protein transport</keyword>
<gene>
    <name evidence="9 11" type="primary">secF</name>
    <name evidence="11" type="ORF">CLAN_0560</name>
</gene>
<proteinExistence type="inferred from homology"/>
<accession>A0A1X9SM71</accession>
<dbReference type="InterPro" id="IPR022646">
    <property type="entry name" value="SecD/SecF_CS"/>
</dbReference>
<dbReference type="InterPro" id="IPR022645">
    <property type="entry name" value="SecD/SecF_bac"/>
</dbReference>
<feature type="transmembrane region" description="Helical" evidence="9">
    <location>
        <begin position="138"/>
        <end position="155"/>
    </location>
</feature>
<dbReference type="RefSeq" id="WP_100590535.1">
    <property type="nucleotide sequence ID" value="NZ_CP015578.1"/>
</dbReference>
<reference evidence="12" key="1">
    <citation type="journal article" date="2017" name="Genome Biol. Evol.">
        <title>Comparative Genomic Analysis Identifies a Campylobacter Clade Deficient in Selenium Metabolism.</title>
        <authorList>
            <person name="Miller W.G."/>
            <person name="Yee E."/>
            <person name="Lopes B.S."/>
            <person name="Chapman M.H."/>
            <person name="Huynh S."/>
            <person name="Bono J.L."/>
            <person name="Parker C.T."/>
            <person name="Strachan N.J.C."/>
            <person name="Forbes K.J."/>
        </authorList>
    </citation>
    <scope>NUCLEOTIDE SEQUENCE [LARGE SCALE GENOMIC DNA]</scope>
    <source>
        <strain evidence="12">NCTC 13004</strain>
    </source>
</reference>
<dbReference type="KEGG" id="clx:CLAN_0560"/>
<reference evidence="12" key="2">
    <citation type="journal article" date="2017" name="Genome Biol. Evol.">
        <title>Comparative genomic analysis identifies a Campylobacter clade deficient in selenium metabolism.</title>
        <authorList>
            <person name="Miller W.G."/>
            <person name="Yee E."/>
            <person name="Lopes B.S."/>
            <person name="Chapman M.H."/>
            <person name="Huynh S."/>
            <person name="Bono J.L."/>
            <person name="Parker C.T."/>
            <person name="Strachan N.J.C."/>
            <person name="Forbes K.J."/>
        </authorList>
    </citation>
    <scope>NUCLEOTIDE SEQUENCE [LARGE SCALE GENOMIC DNA]</scope>
    <source>
        <strain evidence="12">NCTC 13004</strain>
    </source>
</reference>
<dbReference type="PRINTS" id="PR01755">
    <property type="entry name" value="SECFTRNLCASE"/>
</dbReference>
<dbReference type="GO" id="GO:0005886">
    <property type="term" value="C:plasma membrane"/>
    <property type="evidence" value="ECO:0007669"/>
    <property type="project" value="UniProtKB-SubCell"/>
</dbReference>
<sequence length="324" mass="36220">MQIFDKSKIYNFMSIRWVMFALSGVLFFGSIALLFTKGLNYGIDFAGGTLIQVKYHDKDAPIDLIRQKFATNEILKNASITEFGSASEITIRYTTTSDSLGNNPGDFVADMLKGSGEFEIRRVDVVGPKIGSELRQKGIMAIVVSLILILIYIGIRFEWRFALAAIFSEIHDVVIVLGAISLLSIDVNLDTLAAVLTVLGYSLNDTIIIFDRIRERIRDSKFIELFGVINESVSLTLSRTLMTSVTTLLAVITLFFYGGDMIHGFSTIMIIGILIGTISSIFIAAPMLSWFRFSVESYRALIAAKELRKKEKEKIRAMYEKGRL</sequence>
<feature type="transmembrane region" description="Helical" evidence="9">
    <location>
        <begin position="12"/>
        <end position="35"/>
    </location>
</feature>
<comment type="similarity">
    <text evidence="9">Belongs to the SecD/SecF family. SecF subfamily.</text>
</comment>
<dbReference type="Gene3D" id="1.20.1640.10">
    <property type="entry name" value="Multidrug efflux transporter AcrB transmembrane domain"/>
    <property type="match status" value="1"/>
</dbReference>
<evidence type="ECO:0000256" key="9">
    <source>
        <dbReference type="HAMAP-Rule" id="MF_01464"/>
    </source>
</evidence>
<evidence type="ECO:0000313" key="12">
    <source>
        <dbReference type="Proteomes" id="UP000202031"/>
    </source>
</evidence>
<dbReference type="PANTHER" id="PTHR30081:SF8">
    <property type="entry name" value="PROTEIN TRANSLOCASE SUBUNIT SECF"/>
    <property type="match status" value="1"/>
</dbReference>
<dbReference type="Proteomes" id="UP000202031">
    <property type="component" value="Chromosome"/>
</dbReference>
<dbReference type="SUPFAM" id="SSF82866">
    <property type="entry name" value="Multidrug efflux transporter AcrB transmembrane domain"/>
    <property type="match status" value="1"/>
</dbReference>
<dbReference type="NCBIfam" id="TIGR00966">
    <property type="entry name" value="transloc_SecF"/>
    <property type="match status" value="1"/>
</dbReference>
<keyword evidence="2 9" id="KW-0813">Transport</keyword>
<dbReference type="InterPro" id="IPR022813">
    <property type="entry name" value="SecD/SecF_arch_bac"/>
</dbReference>
<comment type="subunit">
    <text evidence="9">Forms a complex with SecD. Part of the essential Sec protein translocation apparatus which comprises SecA, SecYEG and auxiliary proteins SecDF. Other proteins may also be involved.</text>
</comment>
<comment type="function">
    <text evidence="9">Part of the Sec protein translocase complex. Interacts with the SecYEG preprotein conducting channel. SecDF uses the proton motive force (PMF) to complete protein translocation after the ATP-dependent function of SecA.</text>
</comment>
<evidence type="ECO:0000256" key="6">
    <source>
        <dbReference type="ARBA" id="ARBA00022989"/>
    </source>
</evidence>
<dbReference type="Pfam" id="PF02355">
    <property type="entry name" value="SecD_SecF_C"/>
    <property type="match status" value="1"/>
</dbReference>
<keyword evidence="4 9" id="KW-0812">Transmembrane</keyword>
<organism evidence="11 12">
    <name type="scientific">Campylobacter lanienae NCTC 13004</name>
    <dbReference type="NCBI Taxonomy" id="1031753"/>
    <lineage>
        <taxon>Bacteria</taxon>
        <taxon>Pseudomonadati</taxon>
        <taxon>Campylobacterota</taxon>
        <taxon>Epsilonproteobacteria</taxon>
        <taxon>Campylobacterales</taxon>
        <taxon>Campylobacteraceae</taxon>
        <taxon>Campylobacter</taxon>
    </lineage>
</organism>
<dbReference type="GO" id="GO:0043952">
    <property type="term" value="P:protein transport by the Sec complex"/>
    <property type="evidence" value="ECO:0007669"/>
    <property type="project" value="UniProtKB-UniRule"/>
</dbReference>
<evidence type="ECO:0000256" key="5">
    <source>
        <dbReference type="ARBA" id="ARBA00022927"/>
    </source>
</evidence>
<dbReference type="GO" id="GO:0015450">
    <property type="term" value="F:protein-transporting ATPase activity"/>
    <property type="evidence" value="ECO:0007669"/>
    <property type="project" value="InterPro"/>
</dbReference>
<dbReference type="InterPro" id="IPR055344">
    <property type="entry name" value="SecD_SecF_C_bact"/>
</dbReference>
<name>A0A1X9SM71_9BACT</name>
<evidence type="ECO:0000256" key="8">
    <source>
        <dbReference type="ARBA" id="ARBA00023136"/>
    </source>
</evidence>
<evidence type="ECO:0000256" key="1">
    <source>
        <dbReference type="ARBA" id="ARBA00004651"/>
    </source>
</evidence>
<dbReference type="GO" id="GO:0065002">
    <property type="term" value="P:intracellular protein transmembrane transport"/>
    <property type="evidence" value="ECO:0007669"/>
    <property type="project" value="UniProtKB-UniRule"/>
</dbReference>
<dbReference type="GeneID" id="46921034"/>
<dbReference type="HAMAP" id="MF_01464_B">
    <property type="entry name" value="SecF_B"/>
    <property type="match status" value="1"/>
</dbReference>
<dbReference type="AlphaFoldDB" id="A0A1X9SM71"/>